<feature type="non-terminal residue" evidence="4">
    <location>
        <position position="306"/>
    </location>
</feature>
<gene>
    <name evidence="4" type="primary">LOC106545967</name>
</gene>
<feature type="chain" id="PRO_5026944213" evidence="2">
    <location>
        <begin position="24"/>
        <end position="306"/>
    </location>
</feature>
<protein>
    <submittedName>
        <fullName evidence="4">Mucin-5AC-like</fullName>
    </submittedName>
</protein>
<dbReference type="AlphaFoldDB" id="A0A6I9Y973"/>
<feature type="compositionally biased region" description="Low complexity" evidence="1">
    <location>
        <begin position="150"/>
        <end position="175"/>
    </location>
</feature>
<dbReference type="GeneID" id="106545967"/>
<evidence type="ECO:0000313" key="4">
    <source>
        <dbReference type="RefSeq" id="XP_013918175.1"/>
    </source>
</evidence>
<organism evidence="3 4">
    <name type="scientific">Thamnophis sirtalis</name>
    <dbReference type="NCBI Taxonomy" id="35019"/>
    <lineage>
        <taxon>Eukaryota</taxon>
        <taxon>Metazoa</taxon>
        <taxon>Chordata</taxon>
        <taxon>Craniata</taxon>
        <taxon>Vertebrata</taxon>
        <taxon>Euteleostomi</taxon>
        <taxon>Lepidosauria</taxon>
        <taxon>Squamata</taxon>
        <taxon>Bifurcata</taxon>
        <taxon>Unidentata</taxon>
        <taxon>Episquamata</taxon>
        <taxon>Toxicofera</taxon>
        <taxon>Serpentes</taxon>
        <taxon>Colubroidea</taxon>
        <taxon>Colubridae</taxon>
        <taxon>Natricinae</taxon>
        <taxon>Thamnophis</taxon>
    </lineage>
</organism>
<keyword evidence="2" id="KW-0732">Signal</keyword>
<dbReference type="RefSeq" id="XP_013918175.1">
    <property type="nucleotide sequence ID" value="XM_014062700.1"/>
</dbReference>
<feature type="region of interest" description="Disordered" evidence="1">
    <location>
        <begin position="148"/>
        <end position="189"/>
    </location>
</feature>
<feature type="region of interest" description="Disordered" evidence="1">
    <location>
        <begin position="52"/>
        <end position="93"/>
    </location>
</feature>
<evidence type="ECO:0000256" key="1">
    <source>
        <dbReference type="SAM" id="MobiDB-lite"/>
    </source>
</evidence>
<reference evidence="4" key="1">
    <citation type="submission" date="2025-08" db="UniProtKB">
        <authorList>
            <consortium name="RefSeq"/>
        </authorList>
    </citation>
    <scope>IDENTIFICATION</scope>
</reference>
<dbReference type="OrthoDB" id="9948358at2759"/>
<proteinExistence type="predicted"/>
<feature type="region of interest" description="Disordered" evidence="1">
    <location>
        <begin position="232"/>
        <end position="306"/>
    </location>
</feature>
<accession>A0A6I9Y973</accession>
<dbReference type="KEGG" id="tsr:106545967"/>
<feature type="compositionally biased region" description="Polar residues" evidence="1">
    <location>
        <begin position="266"/>
        <end position="292"/>
    </location>
</feature>
<evidence type="ECO:0000256" key="2">
    <source>
        <dbReference type="SAM" id="SignalP"/>
    </source>
</evidence>
<keyword evidence="3" id="KW-1185">Reference proteome</keyword>
<feature type="compositionally biased region" description="Low complexity" evidence="1">
    <location>
        <begin position="239"/>
        <end position="252"/>
    </location>
</feature>
<name>A0A6I9Y973_9SAUR</name>
<feature type="signal peptide" evidence="2">
    <location>
        <begin position="1"/>
        <end position="23"/>
    </location>
</feature>
<sequence>MLRGDPPAMRWALRWLLLAGLLGSPPCGGGILGASADPSPTNATLLSVTTISSSKKTSENVTTSAPTSLGAPLSKAATLPPSPTSPLGVDPPKVATTVTSVKTTTPSLPTKRGGTTDAATAVIAASTTASRVPVLSTTHITSSGIAVKDLPSTGGTTTVTLSPSSPSSTTPVRSTAESPGSPLTPTKIPAVPRIVSAPTTVATVATAKTGTTSKDKLSTSLTSPITLLTTTMAKPSAPPSSSTVHSSSSGFSTRPEWKPMPPALTPGTTIPQESHVPSPSIQTNLSSVQGQTKIVCENKMPPQEKA</sequence>
<dbReference type="Proteomes" id="UP000504617">
    <property type="component" value="Unplaced"/>
</dbReference>
<evidence type="ECO:0000313" key="3">
    <source>
        <dbReference type="Proteomes" id="UP000504617"/>
    </source>
</evidence>